<protein>
    <submittedName>
        <fullName evidence="2">Uncharacterized protein</fullName>
    </submittedName>
</protein>
<proteinExistence type="predicted"/>
<evidence type="ECO:0000256" key="1">
    <source>
        <dbReference type="SAM" id="MobiDB-lite"/>
    </source>
</evidence>
<sequence>MMSNDEQLESTLGGVKLIGVSVKCGILTRTRPRSAPGLRGSNKELGVTEAGDVK</sequence>
<name>A0AAV5NKG0_9VIBR</name>
<keyword evidence="3" id="KW-1185">Reference proteome</keyword>
<dbReference type="Proteomes" id="UP001156690">
    <property type="component" value="Unassembled WGS sequence"/>
</dbReference>
<accession>A0AAV5NKG0</accession>
<reference evidence="3" key="1">
    <citation type="journal article" date="2019" name="Int. J. Syst. Evol. Microbiol.">
        <title>The Global Catalogue of Microorganisms (GCM) 10K type strain sequencing project: providing services to taxonomists for standard genome sequencing and annotation.</title>
        <authorList>
            <consortium name="The Broad Institute Genomics Platform"/>
            <consortium name="The Broad Institute Genome Sequencing Center for Infectious Disease"/>
            <person name="Wu L."/>
            <person name="Ma J."/>
        </authorList>
    </citation>
    <scope>NUCLEOTIDE SEQUENCE [LARGE SCALE GENOMIC DNA]</scope>
    <source>
        <strain evidence="3">NBRC 15640</strain>
    </source>
</reference>
<gene>
    <name evidence="2" type="ORF">GCM10007932_04130</name>
</gene>
<comment type="caution">
    <text evidence="2">The sequence shown here is derived from an EMBL/GenBank/DDBJ whole genome shotgun (WGS) entry which is preliminary data.</text>
</comment>
<organism evidence="2 3">
    <name type="scientific">Vibrio penaeicida</name>
    <dbReference type="NCBI Taxonomy" id="104609"/>
    <lineage>
        <taxon>Bacteria</taxon>
        <taxon>Pseudomonadati</taxon>
        <taxon>Pseudomonadota</taxon>
        <taxon>Gammaproteobacteria</taxon>
        <taxon>Vibrionales</taxon>
        <taxon>Vibrionaceae</taxon>
        <taxon>Vibrio</taxon>
    </lineage>
</organism>
<evidence type="ECO:0000313" key="3">
    <source>
        <dbReference type="Proteomes" id="UP001156690"/>
    </source>
</evidence>
<dbReference type="EMBL" id="BSNX01000003">
    <property type="protein sequence ID" value="GLQ71053.1"/>
    <property type="molecule type" value="Genomic_DNA"/>
</dbReference>
<dbReference type="AlphaFoldDB" id="A0AAV5NKG0"/>
<feature type="region of interest" description="Disordered" evidence="1">
    <location>
        <begin position="31"/>
        <end position="54"/>
    </location>
</feature>
<evidence type="ECO:0000313" key="2">
    <source>
        <dbReference type="EMBL" id="GLQ71053.1"/>
    </source>
</evidence>